<dbReference type="EMBL" id="FUFA01000003">
    <property type="protein sequence ID" value="SPM33810.1"/>
    <property type="molecule type" value="Genomic_DNA"/>
</dbReference>
<dbReference type="AlphaFoldDB" id="A0A2U3NQM9"/>
<sequence length="89" mass="8392">MGSITLCIICMGICIIELIWLPPSAGAAAACPAPCVAWLPACIAPFMPPCAAAWPTAAAALAGAAGEAPIGARGGGTASAATSAANALA</sequence>
<evidence type="ECO:0000256" key="1">
    <source>
        <dbReference type="SAM" id="MobiDB-lite"/>
    </source>
</evidence>
<feature type="compositionally biased region" description="Low complexity" evidence="1">
    <location>
        <begin position="78"/>
        <end position="89"/>
    </location>
</feature>
<dbReference type="Proteomes" id="UP000240988">
    <property type="component" value="Unassembled WGS sequence"/>
</dbReference>
<name>A0A2U3NQM9_9MYCO</name>
<protein>
    <submittedName>
        <fullName evidence="2">Mycobacterium rhizamassiliense ORFan</fullName>
    </submittedName>
</protein>
<evidence type="ECO:0000313" key="2">
    <source>
        <dbReference type="EMBL" id="SPM33810.1"/>
    </source>
</evidence>
<feature type="region of interest" description="Disordered" evidence="1">
    <location>
        <begin position="69"/>
        <end position="89"/>
    </location>
</feature>
<dbReference type="STRING" id="1841860.GCA_900157375_01616"/>
<proteinExistence type="predicted"/>
<accession>A0A2U3NQM9</accession>
<evidence type="ECO:0000313" key="3">
    <source>
        <dbReference type="Proteomes" id="UP000240988"/>
    </source>
</evidence>
<gene>
    <name evidence="2" type="ORF">MRAB57_1614</name>
</gene>
<keyword evidence="3" id="KW-1185">Reference proteome</keyword>
<reference evidence="2 3" key="1">
    <citation type="submission" date="2017-01" db="EMBL/GenBank/DDBJ databases">
        <authorList>
            <consortium name="Urmite Genomes"/>
        </authorList>
    </citation>
    <scope>NUCLEOTIDE SEQUENCE [LARGE SCALE GENOMIC DNA]</scope>
    <source>
        <strain evidence="2 3">AB57</strain>
    </source>
</reference>
<organism evidence="2 3">
    <name type="scientific">Mycobacterium rhizamassiliense</name>
    <dbReference type="NCBI Taxonomy" id="1841860"/>
    <lineage>
        <taxon>Bacteria</taxon>
        <taxon>Bacillati</taxon>
        <taxon>Actinomycetota</taxon>
        <taxon>Actinomycetes</taxon>
        <taxon>Mycobacteriales</taxon>
        <taxon>Mycobacteriaceae</taxon>
        <taxon>Mycobacterium</taxon>
    </lineage>
</organism>